<evidence type="ECO:0000259" key="8">
    <source>
        <dbReference type="Pfam" id="PF00850"/>
    </source>
</evidence>
<evidence type="ECO:0000256" key="3">
    <source>
        <dbReference type="ARBA" id="ARBA00022491"/>
    </source>
</evidence>
<dbReference type="InterPro" id="IPR037138">
    <property type="entry name" value="His_deacetylse_dom_sf"/>
</dbReference>
<dbReference type="EMBL" id="JABXWR010000001">
    <property type="protein sequence ID" value="NVO67303.1"/>
    <property type="molecule type" value="Genomic_DNA"/>
</dbReference>
<reference evidence="9 10" key="1">
    <citation type="submission" date="2020-06" db="EMBL/GenBank/DDBJ databases">
        <title>Methanofollis fontis sp. nov., a methanogen isolated from marine sediments near a cold seep at Four-Way Closure Ridge offshore southwestern Taiwan.</title>
        <authorList>
            <person name="Chen S.-C."/>
            <person name="Teng N.-H."/>
            <person name="Lin Y.-S."/>
            <person name="Lai M.-C."/>
            <person name="Chen H.-H."/>
            <person name="Wang C.-C."/>
        </authorList>
    </citation>
    <scope>NUCLEOTIDE SEQUENCE [LARGE SCALE GENOMIC DNA]</scope>
    <source>
        <strain evidence="9 10">DSM 2702</strain>
    </source>
</reference>
<proteinExistence type="inferred from homology"/>
<dbReference type="Pfam" id="PF00850">
    <property type="entry name" value="Hist_deacetyl"/>
    <property type="match status" value="1"/>
</dbReference>
<keyword evidence="7" id="KW-0804">Transcription</keyword>
<organism evidence="9 10">
    <name type="scientific">Methanofollis tationis</name>
    <dbReference type="NCBI Taxonomy" id="81417"/>
    <lineage>
        <taxon>Archaea</taxon>
        <taxon>Methanobacteriati</taxon>
        <taxon>Methanobacteriota</taxon>
        <taxon>Stenosarchaea group</taxon>
        <taxon>Methanomicrobia</taxon>
        <taxon>Methanomicrobiales</taxon>
        <taxon>Methanomicrobiaceae</taxon>
        <taxon>Methanofollis</taxon>
    </lineage>
</organism>
<accession>A0A7K4HPW0</accession>
<dbReference type="InterPro" id="IPR023696">
    <property type="entry name" value="Ureohydrolase_dom_sf"/>
</dbReference>
<evidence type="ECO:0000313" key="9">
    <source>
        <dbReference type="EMBL" id="NVO67303.1"/>
    </source>
</evidence>
<dbReference type="PANTHER" id="PTHR10625">
    <property type="entry name" value="HISTONE DEACETYLASE HDAC1-RELATED"/>
    <property type="match status" value="1"/>
</dbReference>
<gene>
    <name evidence="9" type="ORF">HWN36_08265</name>
</gene>
<keyword evidence="6" id="KW-0805">Transcription regulation</keyword>
<dbReference type="AlphaFoldDB" id="A0A7K4HPW0"/>
<comment type="caution">
    <text evidence="9">The sequence shown here is derived from an EMBL/GenBank/DDBJ whole genome shotgun (WGS) entry which is preliminary data.</text>
</comment>
<name>A0A7K4HPW0_9EURY</name>
<dbReference type="PANTHER" id="PTHR10625:SF5">
    <property type="entry name" value="HISTONE DEACETYLASE"/>
    <property type="match status" value="1"/>
</dbReference>
<comment type="similarity">
    <text evidence="1">Belongs to the histone deacetylase family. HD type 2 subfamily.</text>
</comment>
<dbReference type="EC" id="3.5.1.98" evidence="2"/>
<evidence type="ECO:0000256" key="6">
    <source>
        <dbReference type="ARBA" id="ARBA00023015"/>
    </source>
</evidence>
<evidence type="ECO:0000256" key="1">
    <source>
        <dbReference type="ARBA" id="ARBA00007738"/>
    </source>
</evidence>
<dbReference type="SUPFAM" id="SSF52768">
    <property type="entry name" value="Arginase/deacetylase"/>
    <property type="match status" value="1"/>
</dbReference>
<evidence type="ECO:0000313" key="10">
    <source>
        <dbReference type="Proteomes" id="UP000570823"/>
    </source>
</evidence>
<evidence type="ECO:0000256" key="7">
    <source>
        <dbReference type="ARBA" id="ARBA00023163"/>
    </source>
</evidence>
<dbReference type="Gene3D" id="3.40.800.20">
    <property type="entry name" value="Histone deacetylase domain"/>
    <property type="match status" value="1"/>
</dbReference>
<dbReference type="InterPro" id="IPR023801">
    <property type="entry name" value="His_deacetylse_dom"/>
</dbReference>
<keyword evidence="10" id="KW-1185">Reference proteome</keyword>
<dbReference type="CDD" id="cd09992">
    <property type="entry name" value="HDAC_classII"/>
    <property type="match status" value="1"/>
</dbReference>
<keyword evidence="3" id="KW-0678">Repressor</keyword>
<keyword evidence="5" id="KW-0156">Chromatin regulator</keyword>
<dbReference type="GO" id="GO:0005737">
    <property type="term" value="C:cytoplasm"/>
    <property type="evidence" value="ECO:0007669"/>
    <property type="project" value="TreeGrafter"/>
</dbReference>
<feature type="domain" description="Histone deacetylase" evidence="8">
    <location>
        <begin position="34"/>
        <end position="291"/>
    </location>
</feature>
<sequence length="327" mass="35314">MRCSAITGRVFAKHDMSAPPGSGQSETSARLREVLAGLPRDIPVHPPVSATVEEIEAVHEPAYVRWIQQMATGSCFLDDNTYVSDSSFEVALAAAGSTHAAIERALDGENCFALVRPPGHHAEPDRQMGFCIFNNAAVAVTKALRHLDRVAIVDWDLHHGNGTQKIFYPSDRVLYCSVHQENSFPGTGWPEEIGTGKGRGYTINAPLAPGATLADYARIFSAVFVPAIRAHRPDLVLVSAGQDALADDEHGRMLLSPPDYGVLTRMLLDLDLPLALVLEGGYGPSHGQAIAAIFATLRGREKKGGDPGRPRPRTVALAERLQKLINY</sequence>
<evidence type="ECO:0000256" key="5">
    <source>
        <dbReference type="ARBA" id="ARBA00022853"/>
    </source>
</evidence>
<dbReference type="Proteomes" id="UP000570823">
    <property type="component" value="Unassembled WGS sequence"/>
</dbReference>
<dbReference type="GO" id="GO:0141221">
    <property type="term" value="F:histone deacetylase activity, hydrolytic mechanism"/>
    <property type="evidence" value="ECO:0007669"/>
    <property type="project" value="UniProtKB-EC"/>
</dbReference>
<dbReference type="PRINTS" id="PR01270">
    <property type="entry name" value="HDASUPER"/>
</dbReference>
<dbReference type="OrthoDB" id="147549at2157"/>
<dbReference type="GO" id="GO:0040029">
    <property type="term" value="P:epigenetic regulation of gene expression"/>
    <property type="evidence" value="ECO:0007669"/>
    <property type="project" value="TreeGrafter"/>
</dbReference>
<dbReference type="InterPro" id="IPR000286">
    <property type="entry name" value="HDACs"/>
</dbReference>
<protein>
    <recommendedName>
        <fullName evidence="2">histone deacetylase</fullName>
        <ecNumber evidence="2">3.5.1.98</ecNumber>
    </recommendedName>
</protein>
<evidence type="ECO:0000256" key="4">
    <source>
        <dbReference type="ARBA" id="ARBA00022801"/>
    </source>
</evidence>
<evidence type="ECO:0000256" key="2">
    <source>
        <dbReference type="ARBA" id="ARBA00012111"/>
    </source>
</evidence>
<keyword evidence="4" id="KW-0378">Hydrolase</keyword>